<feature type="domain" description="Glycosyl transferase family 1" evidence="4">
    <location>
        <begin position="204"/>
        <end position="329"/>
    </location>
</feature>
<evidence type="ECO:0000256" key="3">
    <source>
        <dbReference type="ARBA" id="ARBA00022679"/>
    </source>
</evidence>
<evidence type="ECO:0000313" key="6">
    <source>
        <dbReference type="Proteomes" id="UP001165667"/>
    </source>
</evidence>
<dbReference type="PANTHER" id="PTHR12526:SF640">
    <property type="entry name" value="COLANIC ACID BIOSYNTHESIS GLYCOSYLTRANSFERASE WCAL-RELATED"/>
    <property type="match status" value="1"/>
</dbReference>
<dbReference type="EMBL" id="JAMOIM010000003">
    <property type="protein sequence ID" value="MCW6507484.1"/>
    <property type="molecule type" value="Genomic_DNA"/>
</dbReference>
<gene>
    <name evidence="5" type="ORF">M8523_05555</name>
</gene>
<comment type="similarity">
    <text evidence="1">Belongs to the glycosyltransferase group 1 family. Glycosyltransferase 4 subfamily.</text>
</comment>
<keyword evidence="3" id="KW-0808">Transferase</keyword>
<dbReference type="InterPro" id="IPR001296">
    <property type="entry name" value="Glyco_trans_1"/>
</dbReference>
<dbReference type="Gene3D" id="3.40.50.2000">
    <property type="entry name" value="Glycogen Phosphorylase B"/>
    <property type="match status" value="1"/>
</dbReference>
<protein>
    <submittedName>
        <fullName evidence="5">Glycosyltransferase family 4 protein</fullName>
    </submittedName>
</protein>
<dbReference type="AlphaFoldDB" id="A0AA41YRZ7"/>
<evidence type="ECO:0000256" key="1">
    <source>
        <dbReference type="ARBA" id="ARBA00009481"/>
    </source>
</evidence>
<sequence>MPFSLRRTLVAISDFREGWPPARDLEPSVDAAADFWRQAPQPLPDTIAHPEVRGGYLERLPLACIRAGLVDRAEVWHHLVSADPETARRDDCGLVRRAFRISRTDPPFSSNSMRGFVKAFGAPRILCVWGLGVDEALLDACADSFKIYNSIDAPALRVPDAVSGRFDLVLTASEWQSDEVRARHPAVPCAVLPIGPEFADPDTFRPLGIEKPYDAVYVAAAQPYKRHDLFFDALAQAPRRMRALCVFGYGEMADELRRQAEERNLDVDFVGPPGVGFTEVNRLMNLAKVGVVCGVDDGAPAILTEYMLAGLPVLANAGLRCGLQYILPAAGRTADESSFAQALARIVEDAATFSPRETVLSRWTWPHSVARLMSVMADTPKGRTLGFDIDH</sequence>
<comment type="caution">
    <text evidence="5">The sequence shown here is derived from an EMBL/GenBank/DDBJ whole genome shotgun (WGS) entry which is preliminary data.</text>
</comment>
<dbReference type="Pfam" id="PF00534">
    <property type="entry name" value="Glycos_transf_1"/>
    <property type="match status" value="1"/>
</dbReference>
<dbReference type="Proteomes" id="UP001165667">
    <property type="component" value="Unassembled WGS sequence"/>
</dbReference>
<dbReference type="CDD" id="cd03801">
    <property type="entry name" value="GT4_PimA-like"/>
    <property type="match status" value="1"/>
</dbReference>
<accession>A0AA41YRZ7</accession>
<evidence type="ECO:0000313" key="5">
    <source>
        <dbReference type="EMBL" id="MCW6507484.1"/>
    </source>
</evidence>
<evidence type="ECO:0000259" key="4">
    <source>
        <dbReference type="Pfam" id="PF00534"/>
    </source>
</evidence>
<dbReference type="SUPFAM" id="SSF53756">
    <property type="entry name" value="UDP-Glycosyltransferase/glycogen phosphorylase"/>
    <property type="match status" value="1"/>
</dbReference>
<name>A0AA41YRZ7_9HYPH</name>
<dbReference type="GO" id="GO:0016757">
    <property type="term" value="F:glycosyltransferase activity"/>
    <property type="evidence" value="ECO:0007669"/>
    <property type="project" value="UniProtKB-KW"/>
</dbReference>
<keyword evidence="6" id="KW-1185">Reference proteome</keyword>
<evidence type="ECO:0000256" key="2">
    <source>
        <dbReference type="ARBA" id="ARBA00022676"/>
    </source>
</evidence>
<dbReference type="PANTHER" id="PTHR12526">
    <property type="entry name" value="GLYCOSYLTRANSFERASE"/>
    <property type="match status" value="1"/>
</dbReference>
<organism evidence="5 6">
    <name type="scientific">Lichenifustis flavocetrariae</name>
    <dbReference type="NCBI Taxonomy" id="2949735"/>
    <lineage>
        <taxon>Bacteria</taxon>
        <taxon>Pseudomonadati</taxon>
        <taxon>Pseudomonadota</taxon>
        <taxon>Alphaproteobacteria</taxon>
        <taxon>Hyphomicrobiales</taxon>
        <taxon>Lichenihabitantaceae</taxon>
        <taxon>Lichenifustis</taxon>
    </lineage>
</organism>
<keyword evidence="2" id="KW-0328">Glycosyltransferase</keyword>
<reference evidence="5" key="1">
    <citation type="submission" date="2022-05" db="EMBL/GenBank/DDBJ databases">
        <authorList>
            <person name="Pankratov T."/>
        </authorList>
    </citation>
    <scope>NUCLEOTIDE SEQUENCE</scope>
    <source>
        <strain evidence="5">BP6-180914</strain>
    </source>
</reference>
<dbReference type="RefSeq" id="WP_282583854.1">
    <property type="nucleotide sequence ID" value="NZ_JAMOIM010000003.1"/>
</dbReference>
<proteinExistence type="inferred from homology"/>